<evidence type="ECO:0000313" key="3">
    <source>
        <dbReference type="Proteomes" id="UP000799753"/>
    </source>
</evidence>
<dbReference type="AlphaFoldDB" id="A0A6A6S1S7"/>
<dbReference type="GO" id="GO:0043022">
    <property type="term" value="F:ribosome binding"/>
    <property type="evidence" value="ECO:0007669"/>
    <property type="project" value="InterPro"/>
</dbReference>
<dbReference type="EMBL" id="MU006783">
    <property type="protein sequence ID" value="KAF2641520.1"/>
    <property type="molecule type" value="Genomic_DNA"/>
</dbReference>
<dbReference type="PANTHER" id="PTHR28250:SF1">
    <property type="entry name" value="CYTOCHROME B PRE-MRNA-PROCESSING PROTEIN 6"/>
    <property type="match status" value="1"/>
</dbReference>
<evidence type="ECO:0000313" key="2">
    <source>
        <dbReference type="EMBL" id="KAF2641520.1"/>
    </source>
</evidence>
<dbReference type="InterPro" id="IPR037653">
    <property type="entry name" value="Cbp6"/>
</dbReference>
<proteinExistence type="predicted"/>
<dbReference type="Proteomes" id="UP000799753">
    <property type="component" value="Unassembled WGS sequence"/>
</dbReference>
<reference evidence="2" key="1">
    <citation type="journal article" date="2020" name="Stud. Mycol.">
        <title>101 Dothideomycetes genomes: a test case for predicting lifestyles and emergence of pathogens.</title>
        <authorList>
            <person name="Haridas S."/>
            <person name="Albert R."/>
            <person name="Binder M."/>
            <person name="Bloem J."/>
            <person name="Labutti K."/>
            <person name="Salamov A."/>
            <person name="Andreopoulos B."/>
            <person name="Baker S."/>
            <person name="Barry K."/>
            <person name="Bills G."/>
            <person name="Bluhm B."/>
            <person name="Cannon C."/>
            <person name="Castanera R."/>
            <person name="Culley D."/>
            <person name="Daum C."/>
            <person name="Ezra D."/>
            <person name="Gonzalez J."/>
            <person name="Henrissat B."/>
            <person name="Kuo A."/>
            <person name="Liang C."/>
            <person name="Lipzen A."/>
            <person name="Lutzoni F."/>
            <person name="Magnuson J."/>
            <person name="Mondo S."/>
            <person name="Nolan M."/>
            <person name="Ohm R."/>
            <person name="Pangilinan J."/>
            <person name="Park H.-J."/>
            <person name="Ramirez L."/>
            <person name="Alfaro M."/>
            <person name="Sun H."/>
            <person name="Tritt A."/>
            <person name="Yoshinaga Y."/>
            <person name="Zwiers L.-H."/>
            <person name="Turgeon B."/>
            <person name="Goodwin S."/>
            <person name="Spatafora J."/>
            <person name="Crous P."/>
            <person name="Grigoriev I."/>
        </authorList>
    </citation>
    <scope>NUCLEOTIDE SEQUENCE</scope>
    <source>
        <strain evidence="2">CBS 473.64</strain>
    </source>
</reference>
<sequence>MSTSTVANHYTRILSLWPQDALRPNSPFTRTIEKRGLPFGVQPLPPSDPSVSKEKPSIAAAKPSSPPSPQSEAPQINALYTLLEDRYSKKYPLSPAVFRPTSNPEYYDRLMAEIERAPQKSWLQAKLDEWKLKIRWQ</sequence>
<dbReference type="GO" id="GO:0061671">
    <property type="term" value="C:Cbp3p-Cbp6 complex"/>
    <property type="evidence" value="ECO:0007669"/>
    <property type="project" value="InterPro"/>
</dbReference>
<dbReference type="Pfam" id="PF20180">
    <property type="entry name" value="UQCC2_CBP6"/>
    <property type="match status" value="1"/>
</dbReference>
<accession>A0A6A6S1S7</accession>
<dbReference type="OrthoDB" id="2107880at2759"/>
<dbReference type="PANTHER" id="PTHR28250">
    <property type="entry name" value="CYTOCHROME B PRE-MRNA-PROCESSING PROTEIN 6"/>
    <property type="match status" value="1"/>
</dbReference>
<name>A0A6A6S1S7_9PLEO</name>
<organism evidence="2 3">
    <name type="scientific">Massarina eburnea CBS 473.64</name>
    <dbReference type="NCBI Taxonomy" id="1395130"/>
    <lineage>
        <taxon>Eukaryota</taxon>
        <taxon>Fungi</taxon>
        <taxon>Dikarya</taxon>
        <taxon>Ascomycota</taxon>
        <taxon>Pezizomycotina</taxon>
        <taxon>Dothideomycetes</taxon>
        <taxon>Pleosporomycetidae</taxon>
        <taxon>Pleosporales</taxon>
        <taxon>Massarineae</taxon>
        <taxon>Massarinaceae</taxon>
        <taxon>Massarina</taxon>
    </lineage>
</organism>
<dbReference type="GO" id="GO:0034551">
    <property type="term" value="P:mitochondrial respiratory chain complex III assembly"/>
    <property type="evidence" value="ECO:0007669"/>
    <property type="project" value="TreeGrafter"/>
</dbReference>
<feature type="region of interest" description="Disordered" evidence="1">
    <location>
        <begin position="36"/>
        <end position="73"/>
    </location>
</feature>
<gene>
    <name evidence="2" type="ORF">P280DRAFT_517717</name>
</gene>
<keyword evidence="3" id="KW-1185">Reference proteome</keyword>
<protein>
    <submittedName>
        <fullName evidence="2">Uncharacterized protein</fullName>
    </submittedName>
</protein>
<evidence type="ECO:0000256" key="1">
    <source>
        <dbReference type="SAM" id="MobiDB-lite"/>
    </source>
</evidence>